<evidence type="ECO:0000313" key="2">
    <source>
        <dbReference type="EMBL" id="CAI9279018.1"/>
    </source>
</evidence>
<evidence type="ECO:0000313" key="3">
    <source>
        <dbReference type="Proteomes" id="UP001177003"/>
    </source>
</evidence>
<gene>
    <name evidence="2" type="ORF">LSALG_LOCUS18849</name>
</gene>
<accession>A0AA35YS44</accession>
<keyword evidence="1" id="KW-0472">Membrane</keyword>
<proteinExistence type="predicted"/>
<organism evidence="2 3">
    <name type="scientific">Lactuca saligna</name>
    <name type="common">Willowleaf lettuce</name>
    <dbReference type="NCBI Taxonomy" id="75948"/>
    <lineage>
        <taxon>Eukaryota</taxon>
        <taxon>Viridiplantae</taxon>
        <taxon>Streptophyta</taxon>
        <taxon>Embryophyta</taxon>
        <taxon>Tracheophyta</taxon>
        <taxon>Spermatophyta</taxon>
        <taxon>Magnoliopsida</taxon>
        <taxon>eudicotyledons</taxon>
        <taxon>Gunneridae</taxon>
        <taxon>Pentapetalae</taxon>
        <taxon>asterids</taxon>
        <taxon>campanulids</taxon>
        <taxon>Asterales</taxon>
        <taxon>Asteraceae</taxon>
        <taxon>Cichorioideae</taxon>
        <taxon>Cichorieae</taxon>
        <taxon>Lactucinae</taxon>
        <taxon>Lactuca</taxon>
    </lineage>
</organism>
<reference evidence="2" key="1">
    <citation type="submission" date="2023-04" db="EMBL/GenBank/DDBJ databases">
        <authorList>
            <person name="Vijverberg K."/>
            <person name="Xiong W."/>
            <person name="Schranz E."/>
        </authorList>
    </citation>
    <scope>NUCLEOTIDE SEQUENCE</scope>
</reference>
<dbReference type="Proteomes" id="UP001177003">
    <property type="component" value="Chromosome 4"/>
</dbReference>
<feature type="transmembrane region" description="Helical" evidence="1">
    <location>
        <begin position="57"/>
        <end position="73"/>
    </location>
</feature>
<keyword evidence="3" id="KW-1185">Reference proteome</keyword>
<keyword evidence="1" id="KW-0812">Transmembrane</keyword>
<sequence>MLDSLHRSSMVCTKRFKLLTGGTYRVNGTAEKATAKNKCSILINFYREKERGREKQRWLMMGILICFFFWVIFDTDGEDDEVIYTTINLGFASKEALISDSNRSIDTRRKHTQNVTVVYHLSTPNPTRHSVVRGHGWRPA</sequence>
<dbReference type="EMBL" id="OX465080">
    <property type="protein sequence ID" value="CAI9279018.1"/>
    <property type="molecule type" value="Genomic_DNA"/>
</dbReference>
<evidence type="ECO:0000256" key="1">
    <source>
        <dbReference type="SAM" id="Phobius"/>
    </source>
</evidence>
<name>A0AA35YS44_LACSI</name>
<protein>
    <submittedName>
        <fullName evidence="2">Uncharacterized protein</fullName>
    </submittedName>
</protein>
<dbReference type="AlphaFoldDB" id="A0AA35YS44"/>
<keyword evidence="1" id="KW-1133">Transmembrane helix</keyword>